<comment type="caution">
    <text evidence="1">The sequence shown here is derived from an EMBL/GenBank/DDBJ whole genome shotgun (WGS) entry which is preliminary data.</text>
</comment>
<dbReference type="EMBL" id="JAMZMK010011094">
    <property type="protein sequence ID" value="KAI7728990.1"/>
    <property type="molecule type" value="Genomic_DNA"/>
</dbReference>
<protein>
    <submittedName>
        <fullName evidence="1">Uncharacterized protein</fullName>
    </submittedName>
</protein>
<accession>A0AAD5BT40</accession>
<dbReference type="AlphaFoldDB" id="A0AAD5BT40"/>
<gene>
    <name evidence="1" type="ORF">M8C21_017193</name>
</gene>
<keyword evidence="2" id="KW-1185">Reference proteome</keyword>
<dbReference type="Proteomes" id="UP001206925">
    <property type="component" value="Unassembled WGS sequence"/>
</dbReference>
<organism evidence="1 2">
    <name type="scientific">Ambrosia artemisiifolia</name>
    <name type="common">Common ragweed</name>
    <dbReference type="NCBI Taxonomy" id="4212"/>
    <lineage>
        <taxon>Eukaryota</taxon>
        <taxon>Viridiplantae</taxon>
        <taxon>Streptophyta</taxon>
        <taxon>Embryophyta</taxon>
        <taxon>Tracheophyta</taxon>
        <taxon>Spermatophyta</taxon>
        <taxon>Magnoliopsida</taxon>
        <taxon>eudicotyledons</taxon>
        <taxon>Gunneridae</taxon>
        <taxon>Pentapetalae</taxon>
        <taxon>asterids</taxon>
        <taxon>campanulids</taxon>
        <taxon>Asterales</taxon>
        <taxon>Asteraceae</taxon>
        <taxon>Asteroideae</taxon>
        <taxon>Heliantheae alliance</taxon>
        <taxon>Heliantheae</taxon>
        <taxon>Ambrosia</taxon>
    </lineage>
</organism>
<sequence>GRGFVHRPASSEEDKHAEEALMIKDSRMELLGVGILNTGELSRLLYTCSRSIDVE</sequence>
<name>A0AAD5BT40_AMBAR</name>
<reference evidence="1" key="1">
    <citation type="submission" date="2022-06" db="EMBL/GenBank/DDBJ databases">
        <title>Uncovering the hologenomic basis of an extraordinary plant invasion.</title>
        <authorList>
            <person name="Bieker V.C."/>
            <person name="Martin M.D."/>
            <person name="Gilbert T."/>
            <person name="Hodgins K."/>
            <person name="Battlay P."/>
            <person name="Petersen B."/>
            <person name="Wilson J."/>
        </authorList>
    </citation>
    <scope>NUCLEOTIDE SEQUENCE</scope>
    <source>
        <strain evidence="1">AA19_3_7</strain>
        <tissue evidence="1">Leaf</tissue>
    </source>
</reference>
<feature type="non-terminal residue" evidence="1">
    <location>
        <position position="1"/>
    </location>
</feature>
<proteinExistence type="predicted"/>
<evidence type="ECO:0000313" key="2">
    <source>
        <dbReference type="Proteomes" id="UP001206925"/>
    </source>
</evidence>
<evidence type="ECO:0000313" key="1">
    <source>
        <dbReference type="EMBL" id="KAI7728990.1"/>
    </source>
</evidence>